<dbReference type="OrthoDB" id="2656488at2"/>
<evidence type="ECO:0000313" key="2">
    <source>
        <dbReference type="EMBL" id="SDC10232.1"/>
    </source>
</evidence>
<reference evidence="3" key="1">
    <citation type="submission" date="2016-09" db="EMBL/GenBank/DDBJ databases">
        <authorList>
            <person name="Varghese N."/>
            <person name="Submissions S."/>
        </authorList>
    </citation>
    <scope>NUCLEOTIDE SEQUENCE [LARGE SCALE GENOMIC DNA]</scope>
    <source>
        <strain evidence="3">ANC 4422</strain>
    </source>
</reference>
<protein>
    <recommendedName>
        <fullName evidence="1">DUF4357 domain-containing protein</fullName>
    </recommendedName>
</protein>
<dbReference type="AlphaFoldDB" id="A0A1G6IUG8"/>
<gene>
    <name evidence="2" type="ORF">SAMN05421733_10950</name>
</gene>
<dbReference type="InterPro" id="IPR025579">
    <property type="entry name" value="DUF4357"/>
</dbReference>
<feature type="domain" description="DUF4357" evidence="1">
    <location>
        <begin position="254"/>
        <end position="299"/>
    </location>
</feature>
<proteinExistence type="predicted"/>
<evidence type="ECO:0000313" key="3">
    <source>
        <dbReference type="Proteomes" id="UP000242501"/>
    </source>
</evidence>
<evidence type="ECO:0000259" key="1">
    <source>
        <dbReference type="Pfam" id="PF14267"/>
    </source>
</evidence>
<dbReference type="CDD" id="cd10447">
    <property type="entry name" value="GIY-YIG_unchar_2"/>
    <property type="match status" value="1"/>
</dbReference>
<dbReference type="EMBL" id="FMYL01000009">
    <property type="protein sequence ID" value="SDC10232.1"/>
    <property type="molecule type" value="Genomic_DNA"/>
</dbReference>
<dbReference type="Pfam" id="PF14267">
    <property type="entry name" value="DUF4357"/>
    <property type="match status" value="1"/>
</dbReference>
<dbReference type="STRING" id="1219383.SAMN05421733_10950"/>
<accession>A0A1G6IUG8</accession>
<dbReference type="Proteomes" id="UP000242501">
    <property type="component" value="Unassembled WGS sequence"/>
</dbReference>
<keyword evidence="3" id="KW-1185">Reference proteome</keyword>
<sequence length="427" mass="48317">MAHGKSVKLFLVDGTPNGILTAEIINWTGHILSAPRSKLKDLIQREECQQSTGIYFLVGSDESNSTYPLVYIGESDNIAQRLAQHNRTEESGGKDFWNKVCVVTGKDQNITKAHIKYLESRLIDIALSNGQCQLKNGTAHIYNRLPESDIADMEYFLEQIQVILPVLGYEFLKEQKRPSELKTSTITPPTPQVSENMYSSAMEGLIEQPAEFYLSVKGIEAKAKVIDGEFYVLKGSQVRQDASQSTHNYISSLRPTLLNSGIIDSSTFTFTKDYLFSSPSAASAVITGRESNGRKVWKQVGTDLTFGEWQEDQVNEEYEEILHLETKTSQIQNLYHQFKDAFLNLDVGLDIVIKKKYIAFKKSDFNVVTMYVFPSKIHINLQQREGVLKDESGLLEYNTAQKHPFYTATHHNDLEYITNIVKNLADF</sequence>
<organism evidence="2 3">
    <name type="scientific">Acinetobacter boissieri</name>
    <dbReference type="NCBI Taxonomy" id="1219383"/>
    <lineage>
        <taxon>Bacteria</taxon>
        <taxon>Pseudomonadati</taxon>
        <taxon>Pseudomonadota</taxon>
        <taxon>Gammaproteobacteria</taxon>
        <taxon>Moraxellales</taxon>
        <taxon>Moraxellaceae</taxon>
        <taxon>Acinetobacter</taxon>
    </lineage>
</organism>
<name>A0A1G6IUG8_9GAMM</name>